<name>A0A5C4UUC1_9ACTN</name>
<reference evidence="1 2" key="1">
    <citation type="submission" date="2019-10" db="EMBL/GenBank/DDBJ databases">
        <title>Nonomuraea sp. nov., isolated from Phyllanthus amarus.</title>
        <authorList>
            <person name="Klykleung N."/>
            <person name="Tanasupawat S."/>
        </authorList>
    </citation>
    <scope>NUCLEOTIDE SEQUENCE [LARGE SCALE GENOMIC DNA]</scope>
    <source>
        <strain evidence="1 2">PA1-10</strain>
    </source>
</reference>
<proteinExistence type="predicted"/>
<dbReference type="EMBL" id="VDLX02000041">
    <property type="protein sequence ID" value="KAB8182352.1"/>
    <property type="molecule type" value="Genomic_DNA"/>
</dbReference>
<gene>
    <name evidence="1" type="ORF">FH608_050175</name>
</gene>
<comment type="caution">
    <text evidence="1">The sequence shown here is derived from an EMBL/GenBank/DDBJ whole genome shotgun (WGS) entry which is preliminary data.</text>
</comment>
<dbReference type="Proteomes" id="UP000312512">
    <property type="component" value="Unassembled WGS sequence"/>
</dbReference>
<organism evidence="1 2">
    <name type="scientific">Nonomuraea phyllanthi</name>
    <dbReference type="NCBI Taxonomy" id="2219224"/>
    <lineage>
        <taxon>Bacteria</taxon>
        <taxon>Bacillati</taxon>
        <taxon>Actinomycetota</taxon>
        <taxon>Actinomycetes</taxon>
        <taxon>Streptosporangiales</taxon>
        <taxon>Streptosporangiaceae</taxon>
        <taxon>Nonomuraea</taxon>
    </lineage>
</organism>
<keyword evidence="2" id="KW-1185">Reference proteome</keyword>
<dbReference type="RefSeq" id="WP_139638299.1">
    <property type="nucleotide sequence ID" value="NZ_VDLX02000041.1"/>
</dbReference>
<dbReference type="AlphaFoldDB" id="A0A5C4UUC1"/>
<evidence type="ECO:0000313" key="1">
    <source>
        <dbReference type="EMBL" id="KAB8182352.1"/>
    </source>
</evidence>
<evidence type="ECO:0000313" key="2">
    <source>
        <dbReference type="Proteomes" id="UP000312512"/>
    </source>
</evidence>
<accession>A0A5C4UUC1</accession>
<protein>
    <submittedName>
        <fullName evidence="1">Uncharacterized protein</fullName>
    </submittedName>
</protein>
<sequence>MDQRLDQLSADVAQLNQPSPKPAPTDEEELGRLLVAIMSEGHYAIWLHTKIAQFVTEETVQGARLAAKTVLGASRDKPLPEWAVRAFTQRAEDPLHPSQLPT</sequence>